<reference evidence="1 2" key="1">
    <citation type="submission" date="2019-05" db="EMBL/GenBank/DDBJ databases">
        <title>Draft Genome of Bradyrhizobium elkanii strain SEMIA 938, Used in Commercial Inoculants for Lupinus spp. in Brazil.</title>
        <authorList>
            <person name="Hungria M."/>
            <person name="Delamuta J.R.M."/>
            <person name="Ribeiro R.A."/>
            <person name="Nogueira M.A."/>
        </authorList>
    </citation>
    <scope>NUCLEOTIDE SEQUENCE [LARGE SCALE GENOMIC DNA]</scope>
    <source>
        <strain evidence="1 2">Semia 938</strain>
    </source>
</reference>
<organism evidence="1 2">
    <name type="scientific">Bradyrhizobium elkanii</name>
    <dbReference type="NCBI Taxonomy" id="29448"/>
    <lineage>
        <taxon>Bacteria</taxon>
        <taxon>Pseudomonadati</taxon>
        <taxon>Pseudomonadota</taxon>
        <taxon>Alphaproteobacteria</taxon>
        <taxon>Hyphomicrobiales</taxon>
        <taxon>Nitrobacteraceae</taxon>
        <taxon>Bradyrhizobium</taxon>
    </lineage>
</organism>
<gene>
    <name evidence="1" type="ORF">FDV58_35205</name>
</gene>
<name>A0A4U6RHW1_BRAEL</name>
<evidence type="ECO:0000313" key="1">
    <source>
        <dbReference type="EMBL" id="TKV73899.1"/>
    </source>
</evidence>
<dbReference type="AlphaFoldDB" id="A0A4U6RHW1"/>
<dbReference type="EMBL" id="SZZP01000030">
    <property type="protein sequence ID" value="TKV73899.1"/>
    <property type="molecule type" value="Genomic_DNA"/>
</dbReference>
<evidence type="ECO:0000313" key="2">
    <source>
        <dbReference type="Proteomes" id="UP000305095"/>
    </source>
</evidence>
<comment type="caution">
    <text evidence="1">The sequence shown here is derived from an EMBL/GenBank/DDBJ whole genome shotgun (WGS) entry which is preliminary data.</text>
</comment>
<protein>
    <submittedName>
        <fullName evidence="1">Uncharacterized protein</fullName>
    </submittedName>
</protein>
<dbReference type="Proteomes" id="UP000305095">
    <property type="component" value="Unassembled WGS sequence"/>
</dbReference>
<proteinExistence type="predicted"/>
<sequence>MFLYKNITWLSEVAGALLPSEEIEEFTNLSPGCLRVTGLSSSHEMFEFGEDLLDRQRGVEALENFRRQS</sequence>
<accession>A0A4U6RHW1</accession>